<name>M0BQB2_9EURY</name>
<accession>M0BQB2</accession>
<dbReference type="EMBL" id="AOIQ01000008">
    <property type="protein sequence ID" value="ELZ12513.1"/>
    <property type="molecule type" value="Genomic_DNA"/>
</dbReference>
<dbReference type="STRING" id="1227490.C479_03932"/>
<dbReference type="AlphaFoldDB" id="M0BQB2"/>
<keyword evidence="2" id="KW-1185">Reference proteome</keyword>
<evidence type="ECO:0000313" key="1">
    <source>
        <dbReference type="EMBL" id="ELZ12513.1"/>
    </source>
</evidence>
<sequence>MVANINLDFFLFLFSLRRKILFQIAGSRHITTNKFWVNQTLEKMWKSFQTSRRQEHSYYDTNNVSVSIDGL</sequence>
<organism evidence="1 2">
    <name type="scientific">Halovivax asiaticus JCM 14624</name>
    <dbReference type="NCBI Taxonomy" id="1227490"/>
    <lineage>
        <taxon>Archaea</taxon>
        <taxon>Methanobacteriati</taxon>
        <taxon>Methanobacteriota</taxon>
        <taxon>Stenosarchaea group</taxon>
        <taxon>Halobacteria</taxon>
        <taxon>Halobacteriales</taxon>
        <taxon>Natrialbaceae</taxon>
        <taxon>Halovivax</taxon>
    </lineage>
</organism>
<proteinExistence type="predicted"/>
<dbReference type="Proteomes" id="UP000011560">
    <property type="component" value="Unassembled WGS sequence"/>
</dbReference>
<protein>
    <submittedName>
        <fullName evidence="1">Uncharacterized protein</fullName>
    </submittedName>
</protein>
<reference evidence="1 2" key="1">
    <citation type="journal article" date="2014" name="PLoS Genet.">
        <title>Phylogenetically driven sequencing of extremely halophilic archaea reveals strategies for static and dynamic osmo-response.</title>
        <authorList>
            <person name="Becker E.A."/>
            <person name="Seitzer P.M."/>
            <person name="Tritt A."/>
            <person name="Larsen D."/>
            <person name="Krusor M."/>
            <person name="Yao A.I."/>
            <person name="Wu D."/>
            <person name="Madern D."/>
            <person name="Eisen J.A."/>
            <person name="Darling A.E."/>
            <person name="Facciotti M.T."/>
        </authorList>
    </citation>
    <scope>NUCLEOTIDE SEQUENCE [LARGE SCALE GENOMIC DNA]</scope>
    <source>
        <strain evidence="1 2">JCM 14624</strain>
    </source>
</reference>
<evidence type="ECO:0000313" key="2">
    <source>
        <dbReference type="Proteomes" id="UP000011560"/>
    </source>
</evidence>
<gene>
    <name evidence="1" type="ORF">C479_03932</name>
</gene>
<comment type="caution">
    <text evidence="1">The sequence shown here is derived from an EMBL/GenBank/DDBJ whole genome shotgun (WGS) entry which is preliminary data.</text>
</comment>